<accession>A0A132NTQ4</accession>
<evidence type="ECO:0000313" key="2">
    <source>
        <dbReference type="Proteomes" id="UP000070089"/>
    </source>
</evidence>
<dbReference type="Proteomes" id="UP000070089">
    <property type="component" value="Unassembled WGS sequence"/>
</dbReference>
<dbReference type="EMBL" id="JXTI01000069">
    <property type="protein sequence ID" value="KWX13450.1"/>
    <property type="molecule type" value="Genomic_DNA"/>
</dbReference>
<name>A0A132NTQ4_GIAIN</name>
<dbReference type="AlphaFoldDB" id="A0A132NTQ4"/>
<evidence type="ECO:0000313" key="1">
    <source>
        <dbReference type="EMBL" id="KWX13450.1"/>
    </source>
</evidence>
<gene>
    <name evidence="1" type="ORF">QR46_2572</name>
</gene>
<dbReference type="VEuPathDB" id="GiardiaDB:QR46_2572"/>
<reference evidence="1 2" key="1">
    <citation type="journal article" date="2015" name="Mol. Biochem. Parasitol.">
        <title>Identification of polymorphic genes for use in assemblage B genotyping assays through comparative genomics of multiple assemblage B Giardia duodenalis isolates.</title>
        <authorList>
            <person name="Wielinga C."/>
            <person name="Thompson R.C."/>
            <person name="Monis P."/>
            <person name="Ryan U."/>
        </authorList>
    </citation>
    <scope>NUCLEOTIDE SEQUENCE [LARGE SCALE GENOMIC DNA]</scope>
    <source>
        <strain evidence="1 2">BAH15c1</strain>
    </source>
</reference>
<sequence>MKLPVEVRRLKDALREDFRRKYEDVVTRLAFELYVPLRPRQGILTDAQKEGIKLFTQKFSSVFTEVADSMLGKTDDLAEIVTFKRWH</sequence>
<protein>
    <submittedName>
        <fullName evidence="1">Uncharacterized protein</fullName>
    </submittedName>
</protein>
<proteinExistence type="predicted"/>
<dbReference type="OrthoDB" id="10248916at2759"/>
<comment type="caution">
    <text evidence="1">The sequence shown here is derived from an EMBL/GenBank/DDBJ whole genome shotgun (WGS) entry which is preliminary data.</text>
</comment>
<organism evidence="1 2">
    <name type="scientific">Giardia duodenalis assemblage B</name>
    <dbReference type="NCBI Taxonomy" id="1394984"/>
    <lineage>
        <taxon>Eukaryota</taxon>
        <taxon>Metamonada</taxon>
        <taxon>Diplomonadida</taxon>
        <taxon>Hexamitidae</taxon>
        <taxon>Giardiinae</taxon>
        <taxon>Giardia</taxon>
    </lineage>
</organism>